<evidence type="ECO:0000256" key="4">
    <source>
        <dbReference type="ARBA" id="ARBA00022679"/>
    </source>
</evidence>
<dbReference type="Pfam" id="PF02518">
    <property type="entry name" value="HATPase_c"/>
    <property type="match status" value="1"/>
</dbReference>
<reference evidence="8 9" key="1">
    <citation type="submission" date="2020-07" db="EMBL/GenBank/DDBJ databases">
        <authorList>
            <person name="Li M."/>
        </authorList>
    </citation>
    <scope>NUCLEOTIDE SEQUENCE [LARGE SCALE GENOMIC DNA]</scope>
    <source>
        <strain evidence="8 9">DSM 23284</strain>
    </source>
</reference>
<dbReference type="SMART" id="SM00388">
    <property type="entry name" value="HisKA"/>
    <property type="match status" value="1"/>
</dbReference>
<evidence type="ECO:0000313" key="9">
    <source>
        <dbReference type="Proteomes" id="UP000559404"/>
    </source>
</evidence>
<accession>A0A838XP33</accession>
<gene>
    <name evidence="8" type="ORF">H1W37_02385</name>
</gene>
<dbReference type="PRINTS" id="PR00344">
    <property type="entry name" value="BCTRLSENSOR"/>
</dbReference>
<evidence type="ECO:0000256" key="1">
    <source>
        <dbReference type="ARBA" id="ARBA00000085"/>
    </source>
</evidence>
<evidence type="ECO:0000256" key="2">
    <source>
        <dbReference type="ARBA" id="ARBA00012438"/>
    </source>
</evidence>
<evidence type="ECO:0000313" key="8">
    <source>
        <dbReference type="EMBL" id="MBA4610488.1"/>
    </source>
</evidence>
<dbReference type="GO" id="GO:0007234">
    <property type="term" value="P:osmosensory signaling via phosphorelay pathway"/>
    <property type="evidence" value="ECO:0007669"/>
    <property type="project" value="TreeGrafter"/>
</dbReference>
<organism evidence="8 9">
    <name type="scientific">Stappia taiwanensis</name>
    <dbReference type="NCBI Taxonomy" id="992267"/>
    <lineage>
        <taxon>Bacteria</taxon>
        <taxon>Pseudomonadati</taxon>
        <taxon>Pseudomonadota</taxon>
        <taxon>Alphaproteobacteria</taxon>
        <taxon>Hyphomicrobiales</taxon>
        <taxon>Stappiaceae</taxon>
        <taxon>Stappia</taxon>
    </lineage>
</organism>
<sequence>MDGGEMETGVKWVRTLYFFLLVGLAIITGSLFVVVSTLNKQYDVNSAELRQSLIWHSAQLVVEYQRLLHSVDTLIVHGGGASYGLEVASRFDILWSRASRLNEGPVGEKLTVASGFETLTTQMSDMVTRAERLIPAVRTGDVERAHELRDILTELSPALERYRSAVYKLQLDAAAHQRDVLNGTVDTVTFLIIGLLVAGASVAGLLLRDQNRLMRLHQMLERRVIARTGELARANAELRAANERLSQFNNLASHDLKEPVRKITVFSDLLLQGVADKDEETIGYAANVMRASAGRAKALISNLLDYSAASDRTMDRERVSLGLAVERACENLSELIREHGAQVTVTGGEAVVEGDPLFIEQLFQNLIGNAVKFCRPEETPRVTVEIVQDEAGHARQMHVRDNGIGFDMRHQTHVFEPFRRLHARDQFAGTGMGLAICAAIAHRHGWRIGVSSQPGEGSDFFIDLAGSASPEPEVAETSSAVTATAAG</sequence>
<evidence type="ECO:0000259" key="7">
    <source>
        <dbReference type="PROSITE" id="PS50109"/>
    </source>
</evidence>
<dbReference type="EC" id="2.7.13.3" evidence="2"/>
<dbReference type="Proteomes" id="UP000559404">
    <property type="component" value="Unassembled WGS sequence"/>
</dbReference>
<dbReference type="PROSITE" id="PS50109">
    <property type="entry name" value="HIS_KIN"/>
    <property type="match status" value="1"/>
</dbReference>
<dbReference type="InterPro" id="IPR003594">
    <property type="entry name" value="HATPase_dom"/>
</dbReference>
<dbReference type="Gene3D" id="3.30.565.10">
    <property type="entry name" value="Histidine kinase-like ATPase, C-terminal domain"/>
    <property type="match status" value="1"/>
</dbReference>
<dbReference type="GO" id="GO:0030295">
    <property type="term" value="F:protein kinase activator activity"/>
    <property type="evidence" value="ECO:0007669"/>
    <property type="project" value="TreeGrafter"/>
</dbReference>
<keyword evidence="6" id="KW-0472">Membrane</keyword>
<feature type="transmembrane region" description="Helical" evidence="6">
    <location>
        <begin position="12"/>
        <end position="35"/>
    </location>
</feature>
<dbReference type="RefSeq" id="WP_181758687.1">
    <property type="nucleotide sequence ID" value="NZ_BMCR01000002.1"/>
</dbReference>
<keyword evidence="6" id="KW-0812">Transmembrane</keyword>
<dbReference type="InterPro" id="IPR036890">
    <property type="entry name" value="HATPase_C_sf"/>
</dbReference>
<dbReference type="SUPFAM" id="SSF55874">
    <property type="entry name" value="ATPase domain of HSP90 chaperone/DNA topoisomerase II/histidine kinase"/>
    <property type="match status" value="1"/>
</dbReference>
<keyword evidence="6" id="KW-1133">Transmembrane helix</keyword>
<comment type="caution">
    <text evidence="8">The sequence shown here is derived from an EMBL/GenBank/DDBJ whole genome shotgun (WGS) entry which is preliminary data.</text>
</comment>
<dbReference type="CDD" id="cd00082">
    <property type="entry name" value="HisKA"/>
    <property type="match status" value="1"/>
</dbReference>
<dbReference type="Pfam" id="PF00512">
    <property type="entry name" value="HisKA"/>
    <property type="match status" value="1"/>
</dbReference>
<protein>
    <recommendedName>
        <fullName evidence="2">histidine kinase</fullName>
        <ecNumber evidence="2">2.7.13.3</ecNumber>
    </recommendedName>
</protein>
<dbReference type="PANTHER" id="PTHR42878:SF15">
    <property type="entry name" value="BACTERIOPHYTOCHROME"/>
    <property type="match status" value="1"/>
</dbReference>
<keyword evidence="5" id="KW-0418">Kinase</keyword>
<evidence type="ECO:0000256" key="3">
    <source>
        <dbReference type="ARBA" id="ARBA00022553"/>
    </source>
</evidence>
<reference evidence="8 9" key="2">
    <citation type="submission" date="2020-08" db="EMBL/GenBank/DDBJ databases">
        <title>Stappia taiwanensis sp. nov., isolated from a coastal thermal spring.</title>
        <authorList>
            <person name="Kampfer P."/>
        </authorList>
    </citation>
    <scope>NUCLEOTIDE SEQUENCE [LARGE SCALE GENOMIC DNA]</scope>
    <source>
        <strain evidence="8 9">DSM 23284</strain>
    </source>
</reference>
<comment type="catalytic activity">
    <reaction evidence="1">
        <text>ATP + protein L-histidine = ADP + protein N-phospho-L-histidine.</text>
        <dbReference type="EC" id="2.7.13.3"/>
    </reaction>
</comment>
<name>A0A838XP33_9HYPH</name>
<dbReference type="InterPro" id="IPR050351">
    <property type="entry name" value="BphY/WalK/GraS-like"/>
</dbReference>
<dbReference type="PANTHER" id="PTHR42878">
    <property type="entry name" value="TWO-COMPONENT HISTIDINE KINASE"/>
    <property type="match status" value="1"/>
</dbReference>
<keyword evidence="9" id="KW-1185">Reference proteome</keyword>
<dbReference type="InterPro" id="IPR036097">
    <property type="entry name" value="HisK_dim/P_sf"/>
</dbReference>
<dbReference type="AlphaFoldDB" id="A0A838XP33"/>
<dbReference type="GO" id="GO:0000156">
    <property type="term" value="F:phosphorelay response regulator activity"/>
    <property type="evidence" value="ECO:0007669"/>
    <property type="project" value="TreeGrafter"/>
</dbReference>
<keyword evidence="4" id="KW-0808">Transferase</keyword>
<feature type="domain" description="Histidine kinase" evidence="7">
    <location>
        <begin position="251"/>
        <end position="468"/>
    </location>
</feature>
<evidence type="ECO:0000256" key="6">
    <source>
        <dbReference type="SAM" id="Phobius"/>
    </source>
</evidence>
<dbReference type="SMART" id="SM00387">
    <property type="entry name" value="HATPase_c"/>
    <property type="match status" value="1"/>
</dbReference>
<feature type="transmembrane region" description="Helical" evidence="6">
    <location>
        <begin position="188"/>
        <end position="207"/>
    </location>
</feature>
<dbReference type="GO" id="GO:0000155">
    <property type="term" value="F:phosphorelay sensor kinase activity"/>
    <property type="evidence" value="ECO:0007669"/>
    <property type="project" value="InterPro"/>
</dbReference>
<dbReference type="Gene3D" id="1.10.287.130">
    <property type="match status" value="1"/>
</dbReference>
<proteinExistence type="predicted"/>
<dbReference type="InterPro" id="IPR003661">
    <property type="entry name" value="HisK_dim/P_dom"/>
</dbReference>
<dbReference type="InterPro" id="IPR004358">
    <property type="entry name" value="Sig_transdc_His_kin-like_C"/>
</dbReference>
<dbReference type="InterPro" id="IPR005467">
    <property type="entry name" value="His_kinase_dom"/>
</dbReference>
<dbReference type="SUPFAM" id="SSF47384">
    <property type="entry name" value="Homodimeric domain of signal transducing histidine kinase"/>
    <property type="match status" value="1"/>
</dbReference>
<dbReference type="EMBL" id="JACEON010000002">
    <property type="protein sequence ID" value="MBA4610488.1"/>
    <property type="molecule type" value="Genomic_DNA"/>
</dbReference>
<keyword evidence="3" id="KW-0597">Phosphoprotein</keyword>
<evidence type="ECO:0000256" key="5">
    <source>
        <dbReference type="ARBA" id="ARBA00022777"/>
    </source>
</evidence>